<dbReference type="PROSITE" id="PS00716">
    <property type="entry name" value="SIGMA70_2"/>
    <property type="match status" value="1"/>
</dbReference>
<dbReference type="Gene3D" id="1.10.10.10">
    <property type="entry name" value="Winged helix-like DNA-binding domain superfamily/Winged helix DNA-binding domain"/>
    <property type="match status" value="1"/>
</dbReference>
<feature type="domain" description="RNA polymerase sigma-70" evidence="5">
    <location>
        <begin position="211"/>
        <end position="237"/>
    </location>
</feature>
<sequence>AGIIPSVDDLTTLSAPASSLLTTAQEQHLFLRYNYARMRIKKSVLQFEQSPWRKVAREIAFWQRRAKDTREIIAGTNLALVLAMIKLTRKTDVDFGDLISEGNMALLRAVEKFDAARGFKFSTYACRAILKSFSRIAVKSNRYRTMFPTEFDPGMERSNEMDIRRQSVAKDAVEDLQEIIERNSAELTDVERRVIEARFAVNRPEDTDTMTLAEVGEVIGVTKERVRQIQKGALEKLRSTLDGRILTH</sequence>
<dbReference type="InterPro" id="IPR013324">
    <property type="entry name" value="RNA_pol_sigma_r3/r4-like"/>
</dbReference>
<evidence type="ECO:0000259" key="5">
    <source>
        <dbReference type="PROSITE" id="PS00716"/>
    </source>
</evidence>
<dbReference type="NCBIfam" id="TIGR02937">
    <property type="entry name" value="sigma70-ECF"/>
    <property type="match status" value="1"/>
</dbReference>
<keyword evidence="3" id="KW-0238">DNA-binding</keyword>
<dbReference type="Pfam" id="PF04542">
    <property type="entry name" value="Sigma70_r2"/>
    <property type="match status" value="1"/>
</dbReference>
<name>T1AS65_9ZZZZ</name>
<dbReference type="InterPro" id="IPR007627">
    <property type="entry name" value="RNA_pol_sigma70_r2"/>
</dbReference>
<dbReference type="AlphaFoldDB" id="T1AS65"/>
<dbReference type="InterPro" id="IPR013325">
    <property type="entry name" value="RNA_pol_sigma_r2"/>
</dbReference>
<dbReference type="SUPFAM" id="SSF88946">
    <property type="entry name" value="Sigma2 domain of RNA polymerase sigma factors"/>
    <property type="match status" value="1"/>
</dbReference>
<proteinExistence type="predicted"/>
<dbReference type="Pfam" id="PF04545">
    <property type="entry name" value="Sigma70_r4"/>
    <property type="match status" value="1"/>
</dbReference>
<dbReference type="Gene3D" id="1.10.601.10">
    <property type="entry name" value="RNA Polymerase Primary Sigma Factor"/>
    <property type="match status" value="1"/>
</dbReference>
<keyword evidence="2" id="KW-0731">Sigma factor</keyword>
<dbReference type="InterPro" id="IPR007630">
    <property type="entry name" value="RNA_pol_sigma70_r4"/>
</dbReference>
<feature type="non-terminal residue" evidence="6">
    <location>
        <position position="1"/>
    </location>
</feature>
<dbReference type="InterPro" id="IPR050239">
    <property type="entry name" value="Sigma-70_RNA_pol_init_factors"/>
</dbReference>
<evidence type="ECO:0000256" key="1">
    <source>
        <dbReference type="ARBA" id="ARBA00023015"/>
    </source>
</evidence>
<dbReference type="PANTHER" id="PTHR30603:SF60">
    <property type="entry name" value="RNA POLYMERASE SIGMA FACTOR RPOD"/>
    <property type="match status" value="1"/>
</dbReference>
<evidence type="ECO:0000313" key="6">
    <source>
        <dbReference type="EMBL" id="EQD60197.1"/>
    </source>
</evidence>
<gene>
    <name evidence="6" type="ORF">B1A_10217</name>
</gene>
<comment type="caution">
    <text evidence="6">The sequence shown here is derived from an EMBL/GenBank/DDBJ whole genome shotgun (WGS) entry which is preliminary data.</text>
</comment>
<reference evidence="6" key="2">
    <citation type="journal article" date="2014" name="ISME J.">
        <title>Microbial stratification in low pH oxic and suboxic macroscopic growths along an acid mine drainage.</title>
        <authorList>
            <person name="Mendez-Garcia C."/>
            <person name="Mesa V."/>
            <person name="Sprenger R.R."/>
            <person name="Richter M."/>
            <person name="Diez M.S."/>
            <person name="Solano J."/>
            <person name="Bargiela R."/>
            <person name="Golyshina O.V."/>
            <person name="Manteca A."/>
            <person name="Ramos J.L."/>
            <person name="Gallego J.R."/>
            <person name="Llorente I."/>
            <person name="Martins Dos Santos V.A."/>
            <person name="Jensen O.N."/>
            <person name="Pelaez A.I."/>
            <person name="Sanchez J."/>
            <person name="Ferrer M."/>
        </authorList>
    </citation>
    <scope>NUCLEOTIDE SEQUENCE</scope>
</reference>
<evidence type="ECO:0000256" key="3">
    <source>
        <dbReference type="ARBA" id="ARBA00023125"/>
    </source>
</evidence>
<evidence type="ECO:0000256" key="2">
    <source>
        <dbReference type="ARBA" id="ARBA00023082"/>
    </source>
</evidence>
<protein>
    <submittedName>
        <fullName evidence="6">Sigma-70 factor</fullName>
    </submittedName>
</protein>
<accession>T1AS65</accession>
<dbReference type="GO" id="GO:0016987">
    <property type="term" value="F:sigma factor activity"/>
    <property type="evidence" value="ECO:0007669"/>
    <property type="project" value="UniProtKB-KW"/>
</dbReference>
<dbReference type="GO" id="GO:0006352">
    <property type="term" value="P:DNA-templated transcription initiation"/>
    <property type="evidence" value="ECO:0007669"/>
    <property type="project" value="InterPro"/>
</dbReference>
<reference evidence="6" key="1">
    <citation type="submission" date="2013-08" db="EMBL/GenBank/DDBJ databases">
        <authorList>
            <person name="Mendez C."/>
            <person name="Richter M."/>
            <person name="Ferrer M."/>
            <person name="Sanchez J."/>
        </authorList>
    </citation>
    <scope>NUCLEOTIDE SEQUENCE</scope>
</reference>
<organism evidence="6">
    <name type="scientific">mine drainage metagenome</name>
    <dbReference type="NCBI Taxonomy" id="410659"/>
    <lineage>
        <taxon>unclassified sequences</taxon>
        <taxon>metagenomes</taxon>
        <taxon>ecological metagenomes</taxon>
    </lineage>
</organism>
<dbReference type="SUPFAM" id="SSF88659">
    <property type="entry name" value="Sigma3 and sigma4 domains of RNA polymerase sigma factors"/>
    <property type="match status" value="1"/>
</dbReference>
<dbReference type="InterPro" id="IPR000943">
    <property type="entry name" value="RNA_pol_sigma70"/>
</dbReference>
<dbReference type="InterPro" id="IPR036388">
    <property type="entry name" value="WH-like_DNA-bd_sf"/>
</dbReference>
<dbReference type="GO" id="GO:0003677">
    <property type="term" value="F:DNA binding"/>
    <property type="evidence" value="ECO:0007669"/>
    <property type="project" value="UniProtKB-KW"/>
</dbReference>
<dbReference type="EMBL" id="AUZX01007275">
    <property type="protein sequence ID" value="EQD60197.1"/>
    <property type="molecule type" value="Genomic_DNA"/>
</dbReference>
<keyword evidence="1" id="KW-0805">Transcription regulation</keyword>
<dbReference type="InterPro" id="IPR014284">
    <property type="entry name" value="RNA_pol_sigma-70_dom"/>
</dbReference>
<dbReference type="PANTHER" id="PTHR30603">
    <property type="entry name" value="RNA POLYMERASE SIGMA FACTOR RPO"/>
    <property type="match status" value="1"/>
</dbReference>
<keyword evidence="4" id="KW-0804">Transcription</keyword>
<evidence type="ECO:0000256" key="4">
    <source>
        <dbReference type="ARBA" id="ARBA00023163"/>
    </source>
</evidence>
<dbReference type="PRINTS" id="PR00046">
    <property type="entry name" value="SIGMA70FCT"/>
</dbReference>
<dbReference type="CDD" id="cd06171">
    <property type="entry name" value="Sigma70_r4"/>
    <property type="match status" value="1"/>
</dbReference>